<dbReference type="Proteomes" id="UP000319462">
    <property type="component" value="Chromosome 18"/>
</dbReference>
<sequence>MEKKGYPIPFVGRNELLEEVQPVLRDTYKIYSRGRFGAWRYEVANQDHSMMQGVEAVGHIFHGTDEVTVNTPEKVNTRYGEARCTLLLTPS</sequence>
<dbReference type="AlphaFoldDB" id="A0A3P3Z352"/>
<gene>
    <name evidence="1" type="ORF">LBRM2904_18.0180</name>
</gene>
<dbReference type="InterPro" id="IPR036188">
    <property type="entry name" value="FAD/NAD-bd_sf"/>
</dbReference>
<evidence type="ECO:0000313" key="2">
    <source>
        <dbReference type="Proteomes" id="UP000319462"/>
    </source>
</evidence>
<dbReference type="EMBL" id="LS997617">
    <property type="protein sequence ID" value="SYZ64647.1"/>
    <property type="molecule type" value="Genomic_DNA"/>
</dbReference>
<accession>A0A3P3Z352</accession>
<protein>
    <submittedName>
        <fullName evidence="1">Hypothetical_protein</fullName>
    </submittedName>
</protein>
<reference evidence="1 2" key="1">
    <citation type="submission" date="2018-09" db="EMBL/GenBank/DDBJ databases">
        <authorList>
            <person name="Peiro R."/>
            <person name="Begona"/>
            <person name="Cbmso G."/>
            <person name="Lopez M."/>
            <person name="Gonzalez S."/>
        </authorList>
    </citation>
    <scope>NUCLEOTIDE SEQUENCE [LARGE SCALE GENOMIC DNA]</scope>
</reference>
<evidence type="ECO:0000313" key="1">
    <source>
        <dbReference type="EMBL" id="SYZ64647.1"/>
    </source>
</evidence>
<dbReference type="Gene3D" id="3.50.50.60">
    <property type="entry name" value="FAD/NAD(P)-binding domain"/>
    <property type="match status" value="1"/>
</dbReference>
<name>A0A3P3Z352_LEIBR</name>
<organism evidence="1 2">
    <name type="scientific">Leishmania braziliensis MHOM/BR/75/M2904</name>
    <dbReference type="NCBI Taxonomy" id="420245"/>
    <lineage>
        <taxon>Eukaryota</taxon>
        <taxon>Discoba</taxon>
        <taxon>Euglenozoa</taxon>
        <taxon>Kinetoplastea</taxon>
        <taxon>Metakinetoplastina</taxon>
        <taxon>Trypanosomatida</taxon>
        <taxon>Trypanosomatidae</taxon>
        <taxon>Leishmaniinae</taxon>
        <taxon>Leishmania</taxon>
        <taxon>Leishmania braziliensis species complex</taxon>
    </lineage>
</organism>
<proteinExistence type="predicted"/>